<comment type="caution">
    <text evidence="3">The sequence shown here is derived from an EMBL/GenBank/DDBJ whole genome shotgun (WGS) entry which is preliminary data.</text>
</comment>
<name>A0A317KUS7_9BACI</name>
<feature type="domain" description="Cell wall-active antibiotics response LiaF-like C-terminal" evidence="2">
    <location>
        <begin position="122"/>
        <end position="235"/>
    </location>
</feature>
<evidence type="ECO:0000313" key="4">
    <source>
        <dbReference type="Proteomes" id="UP000245624"/>
    </source>
</evidence>
<dbReference type="GO" id="GO:0016020">
    <property type="term" value="C:membrane"/>
    <property type="evidence" value="ECO:0007669"/>
    <property type="project" value="InterPro"/>
</dbReference>
<dbReference type="RefSeq" id="WP_109985461.1">
    <property type="nucleotide sequence ID" value="NZ_QGTD01000019.1"/>
</dbReference>
<dbReference type="NCBIfam" id="NF040535">
    <property type="entry name" value="LiaF_C_term"/>
    <property type="match status" value="1"/>
</dbReference>
<dbReference type="Proteomes" id="UP000245624">
    <property type="component" value="Unassembled WGS sequence"/>
</dbReference>
<evidence type="ECO:0000256" key="1">
    <source>
        <dbReference type="SAM" id="Phobius"/>
    </source>
</evidence>
<keyword evidence="1" id="KW-1133">Transmembrane helix</keyword>
<accession>A0A317KUS7</accession>
<proteinExistence type="predicted"/>
<dbReference type="InterPro" id="IPR016975">
    <property type="entry name" value="Cell_wall_LiaF"/>
</dbReference>
<sequence length="238" mass="27931">MVNKTRTDWIHILFIIGCVLFAIEFIFINPGHLFTLLLLGFAIYFGKRSYHKMSGKTIFWGGVFFLFITIIDTFAVRFIILAIIFYIAWSWYKTKKEPKQYHLDSSLFENVVTEGKVFWNKWFGKYDKSSQPYAWQDMNIQSFVSDISIDLNNTMLPKEESTVIIRQLVGNVRIIVPYDVEVSIDHSVLYGEIQVFEHKESNAFNRNIQMQTDHYHTSSQKVKIYTQVLIGKLEVIRG</sequence>
<evidence type="ECO:0000313" key="3">
    <source>
        <dbReference type="EMBL" id="PWU67053.1"/>
    </source>
</evidence>
<keyword evidence="1" id="KW-0812">Transmembrane</keyword>
<dbReference type="PIRSF" id="PIRSF031509">
    <property type="entry name" value="Cell_wall_LiaF/YvqF"/>
    <property type="match status" value="1"/>
</dbReference>
<dbReference type="InterPro" id="IPR024425">
    <property type="entry name" value="LiaF-like_C"/>
</dbReference>
<gene>
    <name evidence="3" type="ORF">DLJ74_17690</name>
</gene>
<dbReference type="InterPro" id="IPR047793">
    <property type="entry name" value="LiaF_C"/>
</dbReference>
<keyword evidence="1" id="KW-0472">Membrane</keyword>
<evidence type="ECO:0000259" key="2">
    <source>
        <dbReference type="Pfam" id="PF09922"/>
    </source>
</evidence>
<protein>
    <recommendedName>
        <fullName evidence="2">Cell wall-active antibiotics response LiaF-like C-terminal domain-containing protein</fullName>
    </recommendedName>
</protein>
<dbReference type="Pfam" id="PF09922">
    <property type="entry name" value="LiaF-like_C"/>
    <property type="match status" value="1"/>
</dbReference>
<feature type="transmembrane region" description="Helical" evidence="1">
    <location>
        <begin position="57"/>
        <end position="89"/>
    </location>
</feature>
<keyword evidence="4" id="KW-1185">Reference proteome</keyword>
<feature type="transmembrane region" description="Helical" evidence="1">
    <location>
        <begin position="12"/>
        <end position="45"/>
    </location>
</feature>
<organism evidence="3 4">
    <name type="scientific">Gracilibacillus dipsosauri</name>
    <dbReference type="NCBI Taxonomy" id="178340"/>
    <lineage>
        <taxon>Bacteria</taxon>
        <taxon>Bacillati</taxon>
        <taxon>Bacillota</taxon>
        <taxon>Bacilli</taxon>
        <taxon>Bacillales</taxon>
        <taxon>Bacillaceae</taxon>
        <taxon>Gracilibacillus</taxon>
    </lineage>
</organism>
<dbReference type="OrthoDB" id="2351415at2"/>
<dbReference type="EMBL" id="QGTD01000019">
    <property type="protein sequence ID" value="PWU67053.1"/>
    <property type="molecule type" value="Genomic_DNA"/>
</dbReference>
<reference evidence="3 4" key="1">
    <citation type="submission" date="2018-05" db="EMBL/GenBank/DDBJ databases">
        <title>Genomic analysis of Gracilibacillus dipsosauri DD1 reveals novel features of a salt-tolerant amylase.</title>
        <authorList>
            <person name="Deutch C.E."/>
            <person name="Yang S."/>
        </authorList>
    </citation>
    <scope>NUCLEOTIDE SEQUENCE [LARGE SCALE GENOMIC DNA]</scope>
    <source>
        <strain evidence="3 4">DD1</strain>
    </source>
</reference>
<dbReference type="AlphaFoldDB" id="A0A317KUS7"/>